<gene>
    <name evidence="1" type="ORF">LCGC14_2609540</name>
</gene>
<sequence>MAETEGIMKGDQPTTKQKATIAKVATWIDTSVIAMVIAEELVDSEIEVTLETCQKVWQAILEDLHKQIEIVIQYCDIS</sequence>
<accession>A0A0F9ATW9</accession>
<reference evidence="1" key="1">
    <citation type="journal article" date="2015" name="Nature">
        <title>Complex archaea that bridge the gap between prokaryotes and eukaryotes.</title>
        <authorList>
            <person name="Spang A."/>
            <person name="Saw J.H."/>
            <person name="Jorgensen S.L."/>
            <person name="Zaremba-Niedzwiedzka K."/>
            <person name="Martijn J."/>
            <person name="Lind A.E."/>
            <person name="van Eijk R."/>
            <person name="Schleper C."/>
            <person name="Guy L."/>
            <person name="Ettema T.J."/>
        </authorList>
    </citation>
    <scope>NUCLEOTIDE SEQUENCE</scope>
</reference>
<name>A0A0F9ATW9_9ZZZZ</name>
<organism evidence="1">
    <name type="scientific">marine sediment metagenome</name>
    <dbReference type="NCBI Taxonomy" id="412755"/>
    <lineage>
        <taxon>unclassified sequences</taxon>
        <taxon>metagenomes</taxon>
        <taxon>ecological metagenomes</taxon>
    </lineage>
</organism>
<protein>
    <submittedName>
        <fullName evidence="1">Uncharacterized protein</fullName>
    </submittedName>
</protein>
<comment type="caution">
    <text evidence="1">The sequence shown here is derived from an EMBL/GenBank/DDBJ whole genome shotgun (WGS) entry which is preliminary data.</text>
</comment>
<dbReference type="AlphaFoldDB" id="A0A0F9ATW9"/>
<dbReference type="EMBL" id="LAZR01044262">
    <property type="protein sequence ID" value="KKL05092.1"/>
    <property type="molecule type" value="Genomic_DNA"/>
</dbReference>
<evidence type="ECO:0000313" key="1">
    <source>
        <dbReference type="EMBL" id="KKL05092.1"/>
    </source>
</evidence>
<proteinExistence type="predicted"/>